<evidence type="ECO:0000256" key="5">
    <source>
        <dbReference type="ARBA" id="ARBA00022679"/>
    </source>
</evidence>
<evidence type="ECO:0000256" key="3">
    <source>
        <dbReference type="ARBA" id="ARBA00022536"/>
    </source>
</evidence>
<dbReference type="Pfam" id="PF08488">
    <property type="entry name" value="WAK"/>
    <property type="match status" value="1"/>
</dbReference>
<dbReference type="SMART" id="SM00220">
    <property type="entry name" value="S_TKc"/>
    <property type="match status" value="1"/>
</dbReference>
<dbReference type="GO" id="GO:0005509">
    <property type="term" value="F:calcium ion binding"/>
    <property type="evidence" value="ECO:0007669"/>
    <property type="project" value="InterPro"/>
</dbReference>
<dbReference type="GO" id="GO:0030247">
    <property type="term" value="F:polysaccharide binding"/>
    <property type="evidence" value="ECO:0007669"/>
    <property type="project" value="InterPro"/>
</dbReference>
<evidence type="ECO:0000256" key="10">
    <source>
        <dbReference type="ARBA" id="ARBA00022777"/>
    </source>
</evidence>
<keyword evidence="14" id="KW-1015">Disulfide bond</keyword>
<keyword evidence="3 19" id="KW-0245">EGF-like domain</keyword>
<dbReference type="SMART" id="SM00179">
    <property type="entry name" value="EGF_CA"/>
    <property type="match status" value="1"/>
</dbReference>
<dbReference type="InterPro" id="IPR013695">
    <property type="entry name" value="WAK"/>
</dbReference>
<dbReference type="InterPro" id="IPR001881">
    <property type="entry name" value="EGF-like_Ca-bd_dom"/>
</dbReference>
<keyword evidence="13 21" id="KW-0472">Membrane</keyword>
<evidence type="ECO:0000256" key="18">
    <source>
        <dbReference type="ARBA" id="ARBA00058961"/>
    </source>
</evidence>
<evidence type="ECO:0000256" key="12">
    <source>
        <dbReference type="ARBA" id="ARBA00022989"/>
    </source>
</evidence>
<evidence type="ECO:0000256" key="20">
    <source>
        <dbReference type="PROSITE-ProRule" id="PRU10141"/>
    </source>
</evidence>
<protein>
    <submittedName>
        <fullName evidence="25">Transmembrane signal receptor</fullName>
    </submittedName>
</protein>
<evidence type="ECO:0000256" key="11">
    <source>
        <dbReference type="ARBA" id="ARBA00022840"/>
    </source>
</evidence>
<comment type="caution">
    <text evidence="19">Lacks conserved residue(s) required for the propagation of feature annotation.</text>
</comment>
<dbReference type="PROSITE" id="PS00107">
    <property type="entry name" value="PROTEIN_KINASE_ATP"/>
    <property type="match status" value="1"/>
</dbReference>
<evidence type="ECO:0000256" key="19">
    <source>
        <dbReference type="PROSITE-ProRule" id="PRU00076"/>
    </source>
</evidence>
<evidence type="ECO:0000256" key="2">
    <source>
        <dbReference type="ARBA" id="ARBA00022527"/>
    </source>
</evidence>
<dbReference type="InterPro" id="IPR000719">
    <property type="entry name" value="Prot_kinase_dom"/>
</dbReference>
<keyword evidence="8" id="KW-0677">Repeat</keyword>
<evidence type="ECO:0000256" key="1">
    <source>
        <dbReference type="ARBA" id="ARBA00004479"/>
    </source>
</evidence>
<feature type="chain" id="PRO_5043977242" evidence="22">
    <location>
        <begin position="23"/>
        <end position="735"/>
    </location>
</feature>
<keyword evidence="9 20" id="KW-0547">Nucleotide-binding</keyword>
<evidence type="ECO:0000256" key="4">
    <source>
        <dbReference type="ARBA" id="ARBA00022553"/>
    </source>
</evidence>
<feature type="binding site" evidence="20">
    <location>
        <position position="458"/>
    </location>
    <ligand>
        <name>ATP</name>
        <dbReference type="ChEBI" id="CHEBI:30616"/>
    </ligand>
</feature>
<evidence type="ECO:0000313" key="26">
    <source>
        <dbReference type="Proteomes" id="UP001454036"/>
    </source>
</evidence>
<evidence type="ECO:0000256" key="8">
    <source>
        <dbReference type="ARBA" id="ARBA00022737"/>
    </source>
</evidence>
<dbReference type="InterPro" id="IPR018097">
    <property type="entry name" value="EGF_Ca-bd_CS"/>
</dbReference>
<feature type="domain" description="Protein kinase" evidence="23">
    <location>
        <begin position="429"/>
        <end position="708"/>
    </location>
</feature>
<evidence type="ECO:0000259" key="23">
    <source>
        <dbReference type="PROSITE" id="PS50011"/>
    </source>
</evidence>
<keyword evidence="10" id="KW-0418">Kinase</keyword>
<keyword evidence="15" id="KW-0325">Glycoprotein</keyword>
<evidence type="ECO:0000256" key="22">
    <source>
        <dbReference type="SAM" id="SignalP"/>
    </source>
</evidence>
<dbReference type="PROSITE" id="PS00010">
    <property type="entry name" value="ASX_HYDROXYL"/>
    <property type="match status" value="1"/>
</dbReference>
<evidence type="ECO:0000313" key="25">
    <source>
        <dbReference type="EMBL" id="GAA0148741.1"/>
    </source>
</evidence>
<dbReference type="InterPro" id="IPR017441">
    <property type="entry name" value="Protein_kinase_ATP_BS"/>
</dbReference>
<keyword evidence="26" id="KW-1185">Reference proteome</keyword>
<dbReference type="InterPro" id="IPR000742">
    <property type="entry name" value="EGF"/>
</dbReference>
<dbReference type="FunFam" id="3.30.200.20:FF:000043">
    <property type="entry name" value="Wall-associated receptor kinase 2"/>
    <property type="match status" value="1"/>
</dbReference>
<evidence type="ECO:0000256" key="15">
    <source>
        <dbReference type="ARBA" id="ARBA00023180"/>
    </source>
</evidence>
<dbReference type="FunFam" id="2.10.25.10:FF:000038">
    <property type="entry name" value="Fibrillin 2"/>
    <property type="match status" value="1"/>
</dbReference>
<dbReference type="Proteomes" id="UP001454036">
    <property type="component" value="Unassembled WGS sequence"/>
</dbReference>
<dbReference type="PROSITE" id="PS00108">
    <property type="entry name" value="PROTEIN_KINASE_ST"/>
    <property type="match status" value="1"/>
</dbReference>
<evidence type="ECO:0000256" key="16">
    <source>
        <dbReference type="ARBA" id="ARBA00047558"/>
    </source>
</evidence>
<dbReference type="GO" id="GO:0005524">
    <property type="term" value="F:ATP binding"/>
    <property type="evidence" value="ECO:0007669"/>
    <property type="project" value="UniProtKB-UniRule"/>
</dbReference>
<evidence type="ECO:0000256" key="9">
    <source>
        <dbReference type="ARBA" id="ARBA00022741"/>
    </source>
</evidence>
<keyword evidence="7 22" id="KW-0732">Signal</keyword>
<feature type="transmembrane region" description="Helical" evidence="21">
    <location>
        <begin position="356"/>
        <end position="378"/>
    </location>
</feature>
<organism evidence="25 26">
    <name type="scientific">Lithospermum erythrorhizon</name>
    <name type="common">Purple gromwell</name>
    <name type="synonym">Lithospermum officinale var. erythrorhizon</name>
    <dbReference type="NCBI Taxonomy" id="34254"/>
    <lineage>
        <taxon>Eukaryota</taxon>
        <taxon>Viridiplantae</taxon>
        <taxon>Streptophyta</taxon>
        <taxon>Embryophyta</taxon>
        <taxon>Tracheophyta</taxon>
        <taxon>Spermatophyta</taxon>
        <taxon>Magnoliopsida</taxon>
        <taxon>eudicotyledons</taxon>
        <taxon>Gunneridae</taxon>
        <taxon>Pentapetalae</taxon>
        <taxon>asterids</taxon>
        <taxon>lamiids</taxon>
        <taxon>Boraginales</taxon>
        <taxon>Boraginaceae</taxon>
        <taxon>Boraginoideae</taxon>
        <taxon>Lithospermeae</taxon>
        <taxon>Lithospermum</taxon>
    </lineage>
</organism>
<gene>
    <name evidence="25" type="ORF">LIER_08099</name>
</gene>
<comment type="function">
    <text evidence="18">Serine/threonine-protein kinase that may function as a signaling receptor of extracellular matrix component. Binding to pectin may have significance in the control of cell expansion, morphogenesis and development.</text>
</comment>
<dbReference type="AlphaFoldDB" id="A0AAV3PBQ9"/>
<keyword evidence="6 21" id="KW-0812">Transmembrane</keyword>
<evidence type="ECO:0000256" key="7">
    <source>
        <dbReference type="ARBA" id="ARBA00022729"/>
    </source>
</evidence>
<keyword evidence="4" id="KW-0597">Phosphoprotein</keyword>
<dbReference type="Pfam" id="PF07645">
    <property type="entry name" value="EGF_CA"/>
    <property type="match status" value="1"/>
</dbReference>
<dbReference type="InterPro" id="IPR008271">
    <property type="entry name" value="Ser/Thr_kinase_AS"/>
</dbReference>
<evidence type="ECO:0000259" key="24">
    <source>
        <dbReference type="PROSITE" id="PS50026"/>
    </source>
</evidence>
<name>A0AAV3PBQ9_LITER</name>
<feature type="signal peptide" evidence="22">
    <location>
        <begin position="1"/>
        <end position="22"/>
    </location>
</feature>
<dbReference type="Gene3D" id="1.10.510.10">
    <property type="entry name" value="Transferase(Phosphotransferase) domain 1"/>
    <property type="match status" value="1"/>
</dbReference>
<dbReference type="InterPro" id="IPR049883">
    <property type="entry name" value="NOTCH1_EGF-like"/>
</dbReference>
<dbReference type="PROSITE" id="PS50026">
    <property type="entry name" value="EGF_3"/>
    <property type="match status" value="1"/>
</dbReference>
<dbReference type="Gene3D" id="2.10.25.10">
    <property type="entry name" value="Laminin"/>
    <property type="match status" value="2"/>
</dbReference>
<keyword evidence="25" id="KW-0675">Receptor</keyword>
<keyword evidence="5" id="KW-0808">Transferase</keyword>
<comment type="catalytic activity">
    <reaction evidence="17">
        <text>L-threonyl-[protein] + ATP = O-phospho-L-threonyl-[protein] + ADP + H(+)</text>
        <dbReference type="Rhea" id="RHEA:46608"/>
        <dbReference type="Rhea" id="RHEA-COMP:11060"/>
        <dbReference type="Rhea" id="RHEA-COMP:11605"/>
        <dbReference type="ChEBI" id="CHEBI:15378"/>
        <dbReference type="ChEBI" id="CHEBI:30013"/>
        <dbReference type="ChEBI" id="CHEBI:30616"/>
        <dbReference type="ChEBI" id="CHEBI:61977"/>
        <dbReference type="ChEBI" id="CHEBI:456216"/>
    </reaction>
</comment>
<evidence type="ECO:0000256" key="6">
    <source>
        <dbReference type="ARBA" id="ARBA00022692"/>
    </source>
</evidence>
<dbReference type="PROSITE" id="PS50011">
    <property type="entry name" value="PROTEIN_KINASE_DOM"/>
    <property type="match status" value="1"/>
</dbReference>
<dbReference type="InterPro" id="IPR045274">
    <property type="entry name" value="WAK-like"/>
</dbReference>
<dbReference type="InterPro" id="IPR000152">
    <property type="entry name" value="EGF-type_Asp/Asn_hydroxyl_site"/>
</dbReference>
<comment type="catalytic activity">
    <reaction evidence="16">
        <text>L-seryl-[protein] + ATP = O-phospho-L-seryl-[protein] + ADP + H(+)</text>
        <dbReference type="Rhea" id="RHEA:17989"/>
        <dbReference type="Rhea" id="RHEA-COMP:9863"/>
        <dbReference type="Rhea" id="RHEA-COMP:11604"/>
        <dbReference type="ChEBI" id="CHEBI:15378"/>
        <dbReference type="ChEBI" id="CHEBI:29999"/>
        <dbReference type="ChEBI" id="CHEBI:30616"/>
        <dbReference type="ChEBI" id="CHEBI:83421"/>
        <dbReference type="ChEBI" id="CHEBI:456216"/>
    </reaction>
</comment>
<dbReference type="SUPFAM" id="SSF56112">
    <property type="entry name" value="Protein kinase-like (PK-like)"/>
    <property type="match status" value="1"/>
</dbReference>
<comment type="subcellular location">
    <subcellularLocation>
        <location evidence="1">Membrane</location>
        <topology evidence="1">Single-pass type I membrane protein</topology>
    </subcellularLocation>
</comment>
<dbReference type="GO" id="GO:0004674">
    <property type="term" value="F:protein serine/threonine kinase activity"/>
    <property type="evidence" value="ECO:0007669"/>
    <property type="project" value="UniProtKB-KW"/>
</dbReference>
<dbReference type="Pfam" id="PF13947">
    <property type="entry name" value="GUB_WAK_bind"/>
    <property type="match status" value="1"/>
</dbReference>
<sequence length="735" mass="81355">MDTLTTLLYLLYPLVALLCASSDTIYTTNASTPTAAATAKLGCATKCGDITIPYPFGIEKECSIDPSFQINCTTIFGKPKPFIAKGYEVTNISDNHLYIKNHIASGCYDNTGKSTLEDPAIFDLLSTPYTFSIANKFTLVGCDDSAIILGVKDKNFTTGCIAICSKSENLVDGSCDGIGCCQTNIPKGVTNFVIVVESLRKHVPVWSFNPCGYAFLGQQDKFKFKKSDFLDPLFVNRTIENVPVELDWAIGTKHCVEAQSSDDYACHPTSYCLDADNNGIGGYNCICPDGYQGNPYIDPGCQDINECEDSPCDPNGNCINLPGTFNCTCQNGYAGDGKKGGQGCVQQKSEFPVLKLSLGLGFGLLFLIVSVSWLYFIIQQRKLKQQRQKFFEQNGGLLLKQQLKSNESVGGQSTRIFTYEELKKATNNYAKNRILGKGGNGVVYKGTLQDKHVVAIKKSLRIEKDDIESFINEVTILTQINHRNVVKLFGCCLETESPILVYEYISNGTLCDHIHNNSEQPWLSWPNRLRIATEAANALAYLHSAASLPIFHRDVKSANILLDEFHTAKIADFGSSRLLPADETQVLTQVLGTLGYMDPEYFITQQLTGKSDVYSFGVVIAELMTGRKAISNEDDKNLATFFITSVKANKLFQILEPRVLREGSLEQLQGVAELVLRCLNLSGERRPTMREVALELERLRNLHMHPQIHEEQEASNSARLAPDESDLYMISQKFD</sequence>
<evidence type="ECO:0000256" key="14">
    <source>
        <dbReference type="ARBA" id="ARBA00023157"/>
    </source>
</evidence>
<keyword evidence="12 21" id="KW-1133">Transmembrane helix</keyword>
<dbReference type="PROSITE" id="PS01187">
    <property type="entry name" value="EGF_CA"/>
    <property type="match status" value="1"/>
</dbReference>
<dbReference type="Gene3D" id="3.30.200.20">
    <property type="entry name" value="Phosphorylase Kinase, domain 1"/>
    <property type="match status" value="1"/>
</dbReference>
<dbReference type="EMBL" id="BAABME010001290">
    <property type="protein sequence ID" value="GAA0148741.1"/>
    <property type="molecule type" value="Genomic_DNA"/>
</dbReference>
<keyword evidence="2" id="KW-0723">Serine/threonine-protein kinase</keyword>
<evidence type="ECO:0000256" key="17">
    <source>
        <dbReference type="ARBA" id="ARBA00047951"/>
    </source>
</evidence>
<dbReference type="GO" id="GO:0005886">
    <property type="term" value="C:plasma membrane"/>
    <property type="evidence" value="ECO:0007669"/>
    <property type="project" value="TreeGrafter"/>
</dbReference>
<evidence type="ECO:0000256" key="21">
    <source>
        <dbReference type="SAM" id="Phobius"/>
    </source>
</evidence>
<accession>A0AAV3PBQ9</accession>
<dbReference type="InterPro" id="IPR011009">
    <property type="entry name" value="Kinase-like_dom_sf"/>
</dbReference>
<dbReference type="CDD" id="cd00054">
    <property type="entry name" value="EGF_CA"/>
    <property type="match status" value="2"/>
</dbReference>
<dbReference type="SMART" id="SM00181">
    <property type="entry name" value="EGF"/>
    <property type="match status" value="2"/>
</dbReference>
<dbReference type="SUPFAM" id="SSF57184">
    <property type="entry name" value="Growth factor receptor domain"/>
    <property type="match status" value="1"/>
</dbReference>
<dbReference type="PANTHER" id="PTHR27005:SF283">
    <property type="entry name" value="OS02G0633066 PROTEIN"/>
    <property type="match status" value="1"/>
</dbReference>
<evidence type="ECO:0000256" key="13">
    <source>
        <dbReference type="ARBA" id="ARBA00023136"/>
    </source>
</evidence>
<dbReference type="GO" id="GO:0007166">
    <property type="term" value="P:cell surface receptor signaling pathway"/>
    <property type="evidence" value="ECO:0007669"/>
    <property type="project" value="InterPro"/>
</dbReference>
<comment type="caution">
    <text evidence="25">The sequence shown here is derived from an EMBL/GenBank/DDBJ whole genome shotgun (WGS) entry which is preliminary data.</text>
</comment>
<dbReference type="InterPro" id="IPR009030">
    <property type="entry name" value="Growth_fac_rcpt_cys_sf"/>
</dbReference>
<keyword evidence="11 20" id="KW-0067">ATP-binding</keyword>
<dbReference type="CDD" id="cd14066">
    <property type="entry name" value="STKc_IRAK"/>
    <property type="match status" value="1"/>
</dbReference>
<proteinExistence type="predicted"/>
<feature type="domain" description="EGF-like" evidence="24">
    <location>
        <begin position="303"/>
        <end position="336"/>
    </location>
</feature>
<dbReference type="InterPro" id="IPR025287">
    <property type="entry name" value="WAK_GUB"/>
</dbReference>
<dbReference type="FunFam" id="1.10.510.10:FF:000084">
    <property type="entry name" value="Wall-associated receptor kinase 2"/>
    <property type="match status" value="1"/>
</dbReference>
<dbReference type="PANTHER" id="PTHR27005">
    <property type="entry name" value="WALL-ASSOCIATED RECEPTOR KINASE-LIKE 21"/>
    <property type="match status" value="1"/>
</dbReference>
<dbReference type="Pfam" id="PF00069">
    <property type="entry name" value="Pkinase"/>
    <property type="match status" value="1"/>
</dbReference>
<reference evidence="25 26" key="1">
    <citation type="submission" date="2024-01" db="EMBL/GenBank/DDBJ databases">
        <title>The complete chloroplast genome sequence of Lithospermum erythrorhizon: insights into the phylogenetic relationship among Boraginaceae species and the maternal lineages of purple gromwells.</title>
        <authorList>
            <person name="Okada T."/>
            <person name="Watanabe K."/>
        </authorList>
    </citation>
    <scope>NUCLEOTIDE SEQUENCE [LARGE SCALE GENOMIC DNA]</scope>
</reference>